<dbReference type="InterPro" id="IPR005031">
    <property type="entry name" value="COQ10_START"/>
</dbReference>
<gene>
    <name evidence="3" type="ORF">NSK_004614</name>
</gene>
<name>A0A4D9CXM8_9STRA</name>
<evidence type="ECO:0000313" key="3">
    <source>
        <dbReference type="EMBL" id="TFJ84141.1"/>
    </source>
</evidence>
<keyword evidence="4" id="KW-1185">Reference proteome</keyword>
<feature type="transmembrane region" description="Helical" evidence="1">
    <location>
        <begin position="20"/>
        <end position="42"/>
    </location>
</feature>
<evidence type="ECO:0000313" key="4">
    <source>
        <dbReference type="Proteomes" id="UP000355283"/>
    </source>
</evidence>
<feature type="domain" description="Coenzyme Q-binding protein COQ10 START" evidence="2">
    <location>
        <begin position="81"/>
        <end position="186"/>
    </location>
</feature>
<keyword evidence="1" id="KW-1133">Transmembrane helix</keyword>
<dbReference type="OrthoDB" id="47798at2759"/>
<comment type="caution">
    <text evidence="3">The sequence shown here is derived from an EMBL/GenBank/DDBJ whole genome shotgun (WGS) entry which is preliminary data.</text>
</comment>
<dbReference type="Proteomes" id="UP000355283">
    <property type="component" value="Unassembled WGS sequence"/>
</dbReference>
<accession>A0A4D9CXM8</accession>
<dbReference type="Gene3D" id="3.30.530.20">
    <property type="match status" value="1"/>
</dbReference>
<dbReference type="Pfam" id="PF03364">
    <property type="entry name" value="Polyketide_cyc"/>
    <property type="match status" value="1"/>
</dbReference>
<organism evidence="3 4">
    <name type="scientific">Nannochloropsis salina CCMP1776</name>
    <dbReference type="NCBI Taxonomy" id="1027361"/>
    <lineage>
        <taxon>Eukaryota</taxon>
        <taxon>Sar</taxon>
        <taxon>Stramenopiles</taxon>
        <taxon>Ochrophyta</taxon>
        <taxon>Eustigmatophyceae</taxon>
        <taxon>Eustigmatales</taxon>
        <taxon>Monodopsidaceae</taxon>
        <taxon>Microchloropsis</taxon>
        <taxon>Microchloropsis salina</taxon>
    </lineage>
</organism>
<dbReference type="InterPro" id="IPR023393">
    <property type="entry name" value="START-like_dom_sf"/>
</dbReference>
<evidence type="ECO:0000259" key="2">
    <source>
        <dbReference type="Pfam" id="PF03364"/>
    </source>
</evidence>
<protein>
    <recommendedName>
        <fullName evidence="2">Coenzyme Q-binding protein COQ10 START domain-containing protein</fullName>
    </recommendedName>
</protein>
<dbReference type="PANTHER" id="PTHR33824:SF7">
    <property type="entry name" value="POLYKETIDE CYCLASE_DEHYDRASE AND LIPID TRANSPORT SUPERFAMILY PROTEIN"/>
    <property type="match status" value="1"/>
</dbReference>
<dbReference type="AlphaFoldDB" id="A0A4D9CXM8"/>
<dbReference type="CDD" id="cd07817">
    <property type="entry name" value="SRPBCC_8"/>
    <property type="match status" value="1"/>
</dbReference>
<proteinExistence type="predicted"/>
<keyword evidence="1" id="KW-0812">Transmembrane</keyword>
<keyword evidence="1" id="KW-0472">Membrane</keyword>
<sequence>MPPSQAHPRGATSFSPPTLLLQLLLLFPSLLPITAFLTCPLYKSYSFPPVPSVGAFPISYTRQPSRLILSSWVDTKVEIEVPATPEACYALYSQLEEHPRWSPWLRSVQFLDKVERISEWTLESRGFTVAWKAQNTIEEPGRRISWESRTGLPNRGLVTFEERRPGMTSMALTISYSVPKPIAKLGDVGLVKRYIESTLQSDLTRYRQVLMKEIREKRIEASGGLDE</sequence>
<dbReference type="EMBL" id="SDOX01000020">
    <property type="protein sequence ID" value="TFJ84141.1"/>
    <property type="molecule type" value="Genomic_DNA"/>
</dbReference>
<dbReference type="PANTHER" id="PTHR33824">
    <property type="entry name" value="POLYKETIDE CYCLASE/DEHYDRASE AND LIPID TRANSPORT SUPERFAMILY PROTEIN"/>
    <property type="match status" value="1"/>
</dbReference>
<dbReference type="InterPro" id="IPR047137">
    <property type="entry name" value="ORF3"/>
</dbReference>
<evidence type="ECO:0000256" key="1">
    <source>
        <dbReference type="SAM" id="Phobius"/>
    </source>
</evidence>
<dbReference type="SUPFAM" id="SSF55961">
    <property type="entry name" value="Bet v1-like"/>
    <property type="match status" value="1"/>
</dbReference>
<reference evidence="3 4" key="1">
    <citation type="submission" date="2019-01" db="EMBL/GenBank/DDBJ databases">
        <title>Nuclear Genome Assembly of the Microalgal Biofuel strain Nannochloropsis salina CCMP1776.</title>
        <authorList>
            <person name="Hovde B."/>
        </authorList>
    </citation>
    <scope>NUCLEOTIDE SEQUENCE [LARGE SCALE GENOMIC DNA]</scope>
    <source>
        <strain evidence="3 4">CCMP1776</strain>
    </source>
</reference>